<keyword evidence="2" id="KW-0175">Coiled coil</keyword>
<feature type="compositionally biased region" description="Basic residues" evidence="3">
    <location>
        <begin position="342"/>
        <end position="355"/>
    </location>
</feature>
<feature type="region of interest" description="Disordered" evidence="3">
    <location>
        <begin position="279"/>
        <end position="298"/>
    </location>
</feature>
<dbReference type="GO" id="GO:0016887">
    <property type="term" value="F:ATP hydrolysis activity"/>
    <property type="evidence" value="ECO:0007669"/>
    <property type="project" value="TreeGrafter"/>
</dbReference>
<dbReference type="GO" id="GO:0003777">
    <property type="term" value="F:microtubule motor activity"/>
    <property type="evidence" value="ECO:0007669"/>
    <property type="project" value="InterPro"/>
</dbReference>
<feature type="domain" description="Kinesin motor" evidence="4">
    <location>
        <begin position="1"/>
        <end position="192"/>
    </location>
</feature>
<dbReference type="PANTHER" id="PTHR24115">
    <property type="entry name" value="KINESIN-RELATED"/>
    <property type="match status" value="1"/>
</dbReference>
<organism evidence="5 6">
    <name type="scientific">Saprolegnia parasitica (strain CBS 223.65)</name>
    <dbReference type="NCBI Taxonomy" id="695850"/>
    <lineage>
        <taxon>Eukaryota</taxon>
        <taxon>Sar</taxon>
        <taxon>Stramenopiles</taxon>
        <taxon>Oomycota</taxon>
        <taxon>Saprolegniomycetes</taxon>
        <taxon>Saprolegniales</taxon>
        <taxon>Saprolegniaceae</taxon>
        <taxon>Saprolegnia</taxon>
    </lineage>
</organism>
<dbReference type="VEuPathDB" id="FungiDB:SPRG_02331"/>
<dbReference type="Pfam" id="PF00225">
    <property type="entry name" value="Kinesin"/>
    <property type="match status" value="1"/>
</dbReference>
<dbReference type="AlphaFoldDB" id="A0A067CTR2"/>
<evidence type="ECO:0000256" key="2">
    <source>
        <dbReference type="SAM" id="Coils"/>
    </source>
</evidence>
<dbReference type="GeneID" id="24124887"/>
<dbReference type="InterPro" id="IPR036961">
    <property type="entry name" value="Kinesin_motor_dom_sf"/>
</dbReference>
<evidence type="ECO:0000256" key="3">
    <source>
        <dbReference type="SAM" id="MobiDB-lite"/>
    </source>
</evidence>
<protein>
    <recommendedName>
        <fullName evidence="4">Kinesin motor domain-containing protein</fullName>
    </recommendedName>
</protein>
<dbReference type="Proteomes" id="UP000030745">
    <property type="component" value="Unassembled WGS sequence"/>
</dbReference>
<dbReference type="SUPFAM" id="SSF52540">
    <property type="entry name" value="P-loop containing nucleoside triphosphate hydrolases"/>
    <property type="match status" value="1"/>
</dbReference>
<name>A0A067CTR2_SAPPC</name>
<dbReference type="InterPro" id="IPR001752">
    <property type="entry name" value="Kinesin_motor_dom"/>
</dbReference>
<feature type="compositionally biased region" description="Polar residues" evidence="3">
    <location>
        <begin position="411"/>
        <end position="428"/>
    </location>
</feature>
<evidence type="ECO:0000313" key="6">
    <source>
        <dbReference type="Proteomes" id="UP000030745"/>
    </source>
</evidence>
<dbReference type="PRINTS" id="PR00380">
    <property type="entry name" value="KINESINHEAVY"/>
</dbReference>
<dbReference type="OMA" id="ANQRPNE"/>
<dbReference type="PROSITE" id="PS50067">
    <property type="entry name" value="KINESIN_MOTOR_2"/>
    <property type="match status" value="1"/>
</dbReference>
<dbReference type="RefSeq" id="XP_012196298.1">
    <property type="nucleotide sequence ID" value="XM_012340908.1"/>
</dbReference>
<reference evidence="5 6" key="1">
    <citation type="journal article" date="2013" name="PLoS Genet.">
        <title>Distinctive expansion of potential virulence genes in the genome of the oomycete fish pathogen Saprolegnia parasitica.</title>
        <authorList>
            <person name="Jiang R.H."/>
            <person name="de Bruijn I."/>
            <person name="Haas B.J."/>
            <person name="Belmonte R."/>
            <person name="Lobach L."/>
            <person name="Christie J."/>
            <person name="van den Ackerveken G."/>
            <person name="Bottin A."/>
            <person name="Bulone V."/>
            <person name="Diaz-Moreno S.M."/>
            <person name="Dumas B."/>
            <person name="Fan L."/>
            <person name="Gaulin E."/>
            <person name="Govers F."/>
            <person name="Grenville-Briggs L.J."/>
            <person name="Horner N.R."/>
            <person name="Levin J.Z."/>
            <person name="Mammella M."/>
            <person name="Meijer H.J."/>
            <person name="Morris P."/>
            <person name="Nusbaum C."/>
            <person name="Oome S."/>
            <person name="Phillips A.J."/>
            <person name="van Rooyen D."/>
            <person name="Rzeszutek E."/>
            <person name="Saraiva M."/>
            <person name="Secombes C.J."/>
            <person name="Seidl M.F."/>
            <person name="Snel B."/>
            <person name="Stassen J.H."/>
            <person name="Sykes S."/>
            <person name="Tripathy S."/>
            <person name="van den Berg H."/>
            <person name="Vega-Arreguin J.C."/>
            <person name="Wawra S."/>
            <person name="Young S.K."/>
            <person name="Zeng Q."/>
            <person name="Dieguez-Uribeondo J."/>
            <person name="Russ C."/>
            <person name="Tyler B.M."/>
            <person name="van West P."/>
        </authorList>
    </citation>
    <scope>NUCLEOTIDE SEQUENCE [LARGE SCALE GENOMIC DNA]</scope>
    <source>
        <strain evidence="5 6">CBS 223.65</strain>
    </source>
</reference>
<dbReference type="EMBL" id="KK583194">
    <property type="protein sequence ID" value="KDO32630.1"/>
    <property type="molecule type" value="Genomic_DNA"/>
</dbReference>
<comment type="caution">
    <text evidence="1">Lacks conserved residue(s) required for the propagation of feature annotation.</text>
</comment>
<dbReference type="Gene3D" id="3.40.850.10">
    <property type="entry name" value="Kinesin motor domain"/>
    <property type="match status" value="1"/>
</dbReference>
<dbReference type="KEGG" id="spar:SPRG_02331"/>
<dbReference type="InterPro" id="IPR027640">
    <property type="entry name" value="Kinesin-like_fam"/>
</dbReference>
<sequence length="428" mass="47577">MTPSPPRRTMSRSRRKRTLWNVHAKPTHDTDDLPVLTQANGATLIEGLSAHAMKTRDDVLDVYNQVAGHRSKRLRRGHVIFQLTLQPRDPTRRASRLFLVDLAGMEVAPAQHTPEVASIHKSLSHLSQCVHALAQRRARDHIPYRASILTRLLQPSLEASGLTTFVLTATPATSSWDETCTTLRLAERLKGIESGDVVRREILPPMALEARVAALEAENARVRATLEATRAQLAQAKDAERSLATENEMLRSHIRASEAMLRRVRLVLTKETADDSTFPATLPVELDSPSDEAHRPHGTLPALHLAADPEERLPWRLQKQLVAIPLPMRVQERKRLLSTTKRAAKASTSRRRRKERPPDGNGVVDDDELPVLEEDAPVGEKQPAPPRSSAPIHRGRSAMASARKADEVQLPQLTTKRVSGQCRSSTKC</sequence>
<dbReference type="STRING" id="695850.A0A067CTR2"/>
<dbReference type="OrthoDB" id="166620at2759"/>
<dbReference type="GO" id="GO:0005871">
    <property type="term" value="C:kinesin complex"/>
    <property type="evidence" value="ECO:0007669"/>
    <property type="project" value="TreeGrafter"/>
</dbReference>
<evidence type="ECO:0000259" key="4">
    <source>
        <dbReference type="PROSITE" id="PS50067"/>
    </source>
</evidence>
<comment type="similarity">
    <text evidence="1">Belongs to the TRAFAC class myosin-kinesin ATPase superfamily. Kinesin family.</text>
</comment>
<dbReference type="SMART" id="SM00129">
    <property type="entry name" value="KISc"/>
    <property type="match status" value="1"/>
</dbReference>
<feature type="compositionally biased region" description="Acidic residues" evidence="3">
    <location>
        <begin position="364"/>
        <end position="377"/>
    </location>
</feature>
<feature type="coiled-coil region" evidence="2">
    <location>
        <begin position="212"/>
        <end position="246"/>
    </location>
</feature>
<dbReference type="GO" id="GO:0005524">
    <property type="term" value="F:ATP binding"/>
    <property type="evidence" value="ECO:0007669"/>
    <property type="project" value="InterPro"/>
</dbReference>
<gene>
    <name evidence="5" type="ORF">SPRG_02331</name>
</gene>
<dbReference type="GO" id="GO:0005874">
    <property type="term" value="C:microtubule"/>
    <property type="evidence" value="ECO:0007669"/>
    <property type="project" value="TreeGrafter"/>
</dbReference>
<evidence type="ECO:0000256" key="1">
    <source>
        <dbReference type="PROSITE-ProRule" id="PRU00283"/>
    </source>
</evidence>
<accession>A0A067CTR2</accession>
<feature type="region of interest" description="Disordered" evidence="3">
    <location>
        <begin position="335"/>
        <end position="428"/>
    </location>
</feature>
<proteinExistence type="inferred from homology"/>
<evidence type="ECO:0000313" key="5">
    <source>
        <dbReference type="EMBL" id="KDO32630.1"/>
    </source>
</evidence>
<dbReference type="InterPro" id="IPR027417">
    <property type="entry name" value="P-loop_NTPase"/>
</dbReference>
<dbReference type="GO" id="GO:0007018">
    <property type="term" value="P:microtubule-based movement"/>
    <property type="evidence" value="ECO:0007669"/>
    <property type="project" value="InterPro"/>
</dbReference>
<keyword evidence="6" id="KW-1185">Reference proteome</keyword>
<dbReference type="GO" id="GO:0008017">
    <property type="term" value="F:microtubule binding"/>
    <property type="evidence" value="ECO:0007669"/>
    <property type="project" value="InterPro"/>
</dbReference>